<gene>
    <name evidence="1" type="ORF">AU467_23865</name>
</gene>
<sequence length="176" mass="18660">MFWYMSFRVRRDSSIVAARSVTRLCRTSASAVSSATSVPPPTAMPTSAAASAGASLMPSPNFAIFQPVPCASRTARSLAQASFRHARQASGLSRSQRRPTVFSVSITGSMPASFNASSPACASMRGGKRVIGDNHFMDHTSTVHVVRPDGTHASTFLSTASPSDMAMQMRKLFGRG</sequence>
<protein>
    <submittedName>
        <fullName evidence="1">Uncharacterized protein</fullName>
    </submittedName>
</protein>
<dbReference type="Proteomes" id="UP000053176">
    <property type="component" value="Unassembled WGS sequence"/>
</dbReference>
<dbReference type="EMBL" id="LPWA01000111">
    <property type="protein sequence ID" value="KUM25893.1"/>
    <property type="molecule type" value="Genomic_DNA"/>
</dbReference>
<accession>A0A124GG77</accession>
<reference evidence="1 2" key="1">
    <citation type="submission" date="2015-12" db="EMBL/GenBank/DDBJ databases">
        <title>Draft genome sequence of Mesorhizobium sp. UFLA 01-765, a multitolerant efficient symbiont and plant-growth promoting strain isolated from Zn-mining soil using Leucaena leucocephala as a trap plant.</title>
        <authorList>
            <person name="Rangel W.M."/>
            <person name="Thijs S."/>
            <person name="Longatti S.M."/>
            <person name="Moreira F.M."/>
            <person name="Weyens N."/>
            <person name="Vangronsveld J."/>
            <person name="Van Hamme J.D."/>
            <person name="Bottos E.M."/>
            <person name="Rineau F."/>
        </authorList>
    </citation>
    <scope>NUCLEOTIDE SEQUENCE [LARGE SCALE GENOMIC DNA]</scope>
    <source>
        <strain evidence="1 2">UFLA 01-765</strain>
    </source>
</reference>
<organism evidence="1 2">
    <name type="scientific">Rhizobium loti</name>
    <name type="common">Mesorhizobium loti</name>
    <dbReference type="NCBI Taxonomy" id="381"/>
    <lineage>
        <taxon>Bacteria</taxon>
        <taxon>Pseudomonadati</taxon>
        <taxon>Pseudomonadota</taxon>
        <taxon>Alphaproteobacteria</taxon>
        <taxon>Hyphomicrobiales</taxon>
        <taxon>Phyllobacteriaceae</taxon>
        <taxon>Mesorhizobium</taxon>
    </lineage>
</organism>
<comment type="caution">
    <text evidence="1">The sequence shown here is derived from an EMBL/GenBank/DDBJ whole genome shotgun (WGS) entry which is preliminary data.</text>
</comment>
<evidence type="ECO:0000313" key="2">
    <source>
        <dbReference type="Proteomes" id="UP000053176"/>
    </source>
</evidence>
<name>A0A124GG77_RHILI</name>
<evidence type="ECO:0000313" key="1">
    <source>
        <dbReference type="EMBL" id="KUM25893.1"/>
    </source>
</evidence>
<proteinExistence type="predicted"/>
<dbReference type="AlphaFoldDB" id="A0A124GG77"/>